<dbReference type="AlphaFoldDB" id="A0A1E3VTF0"/>
<sequence>MNAAMHGNIDANKILLKQHIPVYLTYFTAKVEEDGKLTQYRDLYGHDRRMIAALSGDAVPYGLPGSEEVAQTTQRPVVRQRRGGNGDFEAITRALFDF</sequence>
<keyword evidence="2" id="KW-1185">Reference proteome</keyword>
<protein>
    <submittedName>
        <fullName evidence="1">Uncharacterized protein</fullName>
    </submittedName>
</protein>
<organism evidence="1 2">
    <name type="scientific">Methyloceanibacter marginalis</name>
    <dbReference type="NCBI Taxonomy" id="1774971"/>
    <lineage>
        <taxon>Bacteria</taxon>
        <taxon>Pseudomonadati</taxon>
        <taxon>Pseudomonadota</taxon>
        <taxon>Alphaproteobacteria</taxon>
        <taxon>Hyphomicrobiales</taxon>
        <taxon>Hyphomicrobiaceae</taxon>
        <taxon>Methyloceanibacter</taxon>
    </lineage>
</organism>
<dbReference type="Proteomes" id="UP000095042">
    <property type="component" value="Unassembled WGS sequence"/>
</dbReference>
<gene>
    <name evidence="1" type="ORF">AUC71_04560</name>
</gene>
<dbReference type="RefSeq" id="WP_069625107.1">
    <property type="nucleotide sequence ID" value="NZ_LPWD01000458.1"/>
</dbReference>
<proteinExistence type="predicted"/>
<comment type="caution">
    <text evidence="1">The sequence shown here is derived from an EMBL/GenBank/DDBJ whole genome shotgun (WGS) entry which is preliminary data.</text>
</comment>
<reference evidence="1 2" key="1">
    <citation type="journal article" date="2016" name="Environ. Microbiol.">
        <title>New Methyloceanibacter diversity from North Sea sediments includes methanotroph containing solely the soluble methane monooxygenase.</title>
        <authorList>
            <person name="Vekeman B."/>
            <person name="Kerckhof F.M."/>
            <person name="Cremers G."/>
            <person name="de Vos P."/>
            <person name="Vandamme P."/>
            <person name="Boon N."/>
            <person name="Op den Camp H.J."/>
            <person name="Heylen K."/>
        </authorList>
    </citation>
    <scope>NUCLEOTIDE SEQUENCE [LARGE SCALE GENOMIC DNA]</scope>
    <source>
        <strain evidence="1 2">R-67177</strain>
    </source>
</reference>
<evidence type="ECO:0000313" key="1">
    <source>
        <dbReference type="EMBL" id="ODR96236.1"/>
    </source>
</evidence>
<dbReference type="EMBL" id="LPWD01000458">
    <property type="protein sequence ID" value="ODR96236.1"/>
    <property type="molecule type" value="Genomic_DNA"/>
</dbReference>
<evidence type="ECO:0000313" key="2">
    <source>
        <dbReference type="Proteomes" id="UP000095042"/>
    </source>
</evidence>
<accession>A0A1E3VTF0</accession>
<name>A0A1E3VTF0_9HYPH</name>